<gene>
    <name evidence="1" type="ORF">H6P81_008076</name>
</gene>
<reference evidence="1 2" key="1">
    <citation type="submission" date="2021-07" db="EMBL/GenBank/DDBJ databases">
        <title>The Aristolochia fimbriata genome: insights into angiosperm evolution, floral development and chemical biosynthesis.</title>
        <authorList>
            <person name="Jiao Y."/>
        </authorList>
    </citation>
    <scope>NUCLEOTIDE SEQUENCE [LARGE SCALE GENOMIC DNA]</scope>
    <source>
        <strain evidence="1">IBCAS-2021</strain>
        <tissue evidence="1">Leaf</tissue>
    </source>
</reference>
<dbReference type="Proteomes" id="UP000825729">
    <property type="component" value="Unassembled WGS sequence"/>
</dbReference>
<keyword evidence="2" id="KW-1185">Reference proteome</keyword>
<protein>
    <submittedName>
        <fullName evidence="1">Uncharacterized protein</fullName>
    </submittedName>
</protein>
<comment type="caution">
    <text evidence="1">The sequence shown here is derived from an EMBL/GenBank/DDBJ whole genome shotgun (WGS) entry which is preliminary data.</text>
</comment>
<accession>A0AAV7F5A6</accession>
<proteinExistence type="predicted"/>
<dbReference type="EMBL" id="JAINDJ010000003">
    <property type="protein sequence ID" value="KAG9455172.1"/>
    <property type="molecule type" value="Genomic_DNA"/>
</dbReference>
<dbReference type="AlphaFoldDB" id="A0AAV7F5A6"/>
<name>A0AAV7F5A6_ARIFI</name>
<organism evidence="1 2">
    <name type="scientific">Aristolochia fimbriata</name>
    <name type="common">White veined hardy Dutchman's pipe vine</name>
    <dbReference type="NCBI Taxonomy" id="158543"/>
    <lineage>
        <taxon>Eukaryota</taxon>
        <taxon>Viridiplantae</taxon>
        <taxon>Streptophyta</taxon>
        <taxon>Embryophyta</taxon>
        <taxon>Tracheophyta</taxon>
        <taxon>Spermatophyta</taxon>
        <taxon>Magnoliopsida</taxon>
        <taxon>Magnoliidae</taxon>
        <taxon>Piperales</taxon>
        <taxon>Aristolochiaceae</taxon>
        <taxon>Aristolochia</taxon>
    </lineage>
</organism>
<evidence type="ECO:0000313" key="1">
    <source>
        <dbReference type="EMBL" id="KAG9455172.1"/>
    </source>
</evidence>
<sequence>MEFPTLIFSSSSRKVLHPRSSIQKLGSIRLTYSAHNEFWVLFLVYLLTRSRLFLITELGIELGADRNRVSFGYRGTSTVLFDVLQIMLSFSHLFPCRFITPLSSRFYVFAFSSRHLPNPGHL</sequence>
<evidence type="ECO:0000313" key="2">
    <source>
        <dbReference type="Proteomes" id="UP000825729"/>
    </source>
</evidence>